<reference evidence="3" key="1">
    <citation type="journal article" date="2019" name="Int. J. Syst. Evol. Microbiol.">
        <title>The Global Catalogue of Microorganisms (GCM) 10K type strain sequencing project: providing services to taxonomists for standard genome sequencing and annotation.</title>
        <authorList>
            <consortium name="The Broad Institute Genomics Platform"/>
            <consortium name="The Broad Institute Genome Sequencing Center for Infectious Disease"/>
            <person name="Wu L."/>
            <person name="Ma J."/>
        </authorList>
    </citation>
    <scope>NUCLEOTIDE SEQUENCE [LARGE SCALE GENOMIC DNA]</scope>
    <source>
        <strain evidence="3">WYCCWR 12678</strain>
    </source>
</reference>
<evidence type="ECO:0000256" key="1">
    <source>
        <dbReference type="SAM" id="Phobius"/>
    </source>
</evidence>
<keyword evidence="1" id="KW-0812">Transmembrane</keyword>
<evidence type="ECO:0000313" key="3">
    <source>
        <dbReference type="Proteomes" id="UP001596002"/>
    </source>
</evidence>
<proteinExistence type="predicted"/>
<name>A0ABV9Q1D1_9BACL</name>
<sequence>MDWLDVLILTLTRLLQAAFLTIAIYRGVKMYWNGENNRLWGHILLSSILAIFVFFPGIVKFLAGYVLKKLHIEDGGFTNILQ</sequence>
<organism evidence="2 3">
    <name type="scientific">Effusibacillus consociatus</name>
    <dbReference type="NCBI Taxonomy" id="1117041"/>
    <lineage>
        <taxon>Bacteria</taxon>
        <taxon>Bacillati</taxon>
        <taxon>Bacillota</taxon>
        <taxon>Bacilli</taxon>
        <taxon>Bacillales</taxon>
        <taxon>Alicyclobacillaceae</taxon>
        <taxon>Effusibacillus</taxon>
    </lineage>
</organism>
<evidence type="ECO:0000313" key="2">
    <source>
        <dbReference type="EMBL" id="MFC4767167.1"/>
    </source>
</evidence>
<comment type="caution">
    <text evidence="2">The sequence shown here is derived from an EMBL/GenBank/DDBJ whole genome shotgun (WGS) entry which is preliminary data.</text>
</comment>
<accession>A0ABV9Q1D1</accession>
<keyword evidence="3" id="KW-1185">Reference proteome</keyword>
<feature type="transmembrane region" description="Helical" evidence="1">
    <location>
        <begin position="39"/>
        <end position="59"/>
    </location>
</feature>
<dbReference type="EMBL" id="JBHSHC010000050">
    <property type="protein sequence ID" value="MFC4767167.1"/>
    <property type="molecule type" value="Genomic_DNA"/>
</dbReference>
<dbReference type="RefSeq" id="WP_380025085.1">
    <property type="nucleotide sequence ID" value="NZ_JBHSHC010000050.1"/>
</dbReference>
<keyword evidence="1" id="KW-0472">Membrane</keyword>
<protein>
    <submittedName>
        <fullName evidence="2">Uncharacterized protein</fullName>
    </submittedName>
</protein>
<keyword evidence="1" id="KW-1133">Transmembrane helix</keyword>
<dbReference type="Proteomes" id="UP001596002">
    <property type="component" value="Unassembled WGS sequence"/>
</dbReference>
<gene>
    <name evidence="2" type="ORF">ACFO8Q_07290</name>
</gene>
<feature type="transmembrane region" description="Helical" evidence="1">
    <location>
        <begin position="6"/>
        <end position="27"/>
    </location>
</feature>